<sequence>MNKWGFYYHHNHCDYAAFFSFLCCNSNPKVLSVNKAISTVNKAISAVYDFDWILMDSVEAFSMVDHNSLSSSIAKRASVS</sequence>
<gene>
    <name evidence="1" type="ORF">L1987_20191</name>
</gene>
<reference evidence="1 2" key="2">
    <citation type="journal article" date="2022" name="Mol. Ecol. Resour.">
        <title>The genomes of chicory, endive, great burdock and yacon provide insights into Asteraceae paleo-polyploidization history and plant inulin production.</title>
        <authorList>
            <person name="Fan W."/>
            <person name="Wang S."/>
            <person name="Wang H."/>
            <person name="Wang A."/>
            <person name="Jiang F."/>
            <person name="Liu H."/>
            <person name="Zhao H."/>
            <person name="Xu D."/>
            <person name="Zhang Y."/>
        </authorList>
    </citation>
    <scope>NUCLEOTIDE SEQUENCE [LARGE SCALE GENOMIC DNA]</scope>
    <source>
        <strain evidence="2">cv. Yunnan</strain>
        <tissue evidence="1">Leaves</tissue>
    </source>
</reference>
<organism evidence="1 2">
    <name type="scientific">Smallanthus sonchifolius</name>
    <dbReference type="NCBI Taxonomy" id="185202"/>
    <lineage>
        <taxon>Eukaryota</taxon>
        <taxon>Viridiplantae</taxon>
        <taxon>Streptophyta</taxon>
        <taxon>Embryophyta</taxon>
        <taxon>Tracheophyta</taxon>
        <taxon>Spermatophyta</taxon>
        <taxon>Magnoliopsida</taxon>
        <taxon>eudicotyledons</taxon>
        <taxon>Gunneridae</taxon>
        <taxon>Pentapetalae</taxon>
        <taxon>asterids</taxon>
        <taxon>campanulids</taxon>
        <taxon>Asterales</taxon>
        <taxon>Asteraceae</taxon>
        <taxon>Asteroideae</taxon>
        <taxon>Heliantheae alliance</taxon>
        <taxon>Millerieae</taxon>
        <taxon>Smallanthus</taxon>
    </lineage>
</organism>
<accession>A0ACB9ISY6</accession>
<protein>
    <submittedName>
        <fullName evidence="1">Uncharacterized protein</fullName>
    </submittedName>
</protein>
<name>A0ACB9ISY6_9ASTR</name>
<keyword evidence="2" id="KW-1185">Reference proteome</keyword>
<comment type="caution">
    <text evidence="1">The sequence shown here is derived from an EMBL/GenBank/DDBJ whole genome shotgun (WGS) entry which is preliminary data.</text>
</comment>
<evidence type="ECO:0000313" key="2">
    <source>
        <dbReference type="Proteomes" id="UP001056120"/>
    </source>
</evidence>
<proteinExistence type="predicted"/>
<reference evidence="2" key="1">
    <citation type="journal article" date="2022" name="Mol. Ecol. Resour.">
        <title>The genomes of chicory, endive, great burdock and yacon provide insights into Asteraceae palaeo-polyploidization history and plant inulin production.</title>
        <authorList>
            <person name="Fan W."/>
            <person name="Wang S."/>
            <person name="Wang H."/>
            <person name="Wang A."/>
            <person name="Jiang F."/>
            <person name="Liu H."/>
            <person name="Zhao H."/>
            <person name="Xu D."/>
            <person name="Zhang Y."/>
        </authorList>
    </citation>
    <scope>NUCLEOTIDE SEQUENCE [LARGE SCALE GENOMIC DNA]</scope>
    <source>
        <strain evidence="2">cv. Yunnan</strain>
    </source>
</reference>
<dbReference type="Proteomes" id="UP001056120">
    <property type="component" value="Linkage Group LG07"/>
</dbReference>
<dbReference type="EMBL" id="CM042024">
    <property type="protein sequence ID" value="KAI3810571.1"/>
    <property type="molecule type" value="Genomic_DNA"/>
</dbReference>
<evidence type="ECO:0000313" key="1">
    <source>
        <dbReference type="EMBL" id="KAI3810571.1"/>
    </source>
</evidence>